<dbReference type="EMBL" id="CP012643">
    <property type="protein sequence ID" value="ALI99154.1"/>
    <property type="molecule type" value="Genomic_DNA"/>
</dbReference>
<keyword evidence="2" id="KW-1185">Reference proteome</keyword>
<organism evidence="1 2">
    <name type="scientific">Rufibacter tibetensis</name>
    <dbReference type="NCBI Taxonomy" id="512763"/>
    <lineage>
        <taxon>Bacteria</taxon>
        <taxon>Pseudomonadati</taxon>
        <taxon>Bacteroidota</taxon>
        <taxon>Cytophagia</taxon>
        <taxon>Cytophagales</taxon>
        <taxon>Hymenobacteraceae</taxon>
        <taxon>Rufibacter</taxon>
    </lineage>
</organism>
<sequence length="166" mass="18888">MDKKQALNGLYFEAGAGLYDSQVLEYDLKYLIYLTSRLRFWDITLEQANSIIEGKSKQTLGQLFRILKDKGIKDLFENEVEEILADAIQARNVLIHGFLVGNSEKILKYDTRQALTLEVRALRRRIKGGSETIKPILEILTEALTGLSVDTTKEGLANEFGIKHWL</sequence>
<evidence type="ECO:0000313" key="2">
    <source>
        <dbReference type="Proteomes" id="UP000061382"/>
    </source>
</evidence>
<dbReference type="AlphaFoldDB" id="A0A0P0CXM3"/>
<gene>
    <name evidence="1" type="ORF">DC20_09420</name>
</gene>
<dbReference type="Proteomes" id="UP000061382">
    <property type="component" value="Chromosome"/>
</dbReference>
<dbReference type="OrthoDB" id="1494820at2"/>
<name>A0A0P0CXM3_9BACT</name>
<accession>A0A0P0CXM3</accession>
<dbReference type="RefSeq" id="WP_062543603.1">
    <property type="nucleotide sequence ID" value="NZ_CP012643.1"/>
</dbReference>
<dbReference type="STRING" id="512763.DC20_09420"/>
<proteinExistence type="predicted"/>
<dbReference type="PATRIC" id="fig|512763.3.peg.2078"/>
<evidence type="ECO:0000313" key="1">
    <source>
        <dbReference type="EMBL" id="ALI99154.1"/>
    </source>
</evidence>
<protein>
    <submittedName>
        <fullName evidence="1">Uncharacterized protein</fullName>
    </submittedName>
</protein>
<dbReference type="KEGG" id="rti:DC20_09420"/>
<reference evidence="1 2" key="1">
    <citation type="submission" date="2015-08" db="EMBL/GenBank/DDBJ databases">
        <title>Complete genome sequence of Rufibacter tibetensis strain 1351t, a radiation-resistant bacterium from tibet plateau.</title>
        <authorList>
            <person name="Dai J."/>
        </authorList>
    </citation>
    <scope>NUCLEOTIDE SEQUENCE [LARGE SCALE GENOMIC DNA]</scope>
    <source>
        <strain evidence="1 2">1351</strain>
    </source>
</reference>